<dbReference type="Proteomes" id="UP001149090">
    <property type="component" value="Unassembled WGS sequence"/>
</dbReference>
<dbReference type="GO" id="GO:0031593">
    <property type="term" value="F:polyubiquitin modification-dependent protein binding"/>
    <property type="evidence" value="ECO:0007669"/>
    <property type="project" value="TreeGrafter"/>
</dbReference>
<dbReference type="AlphaFoldDB" id="A0A9Q0LDE6"/>
<comment type="caution">
    <text evidence="2">The sequence shown here is derived from an EMBL/GenBank/DDBJ whole genome shotgun (WGS) entry which is preliminary data.</text>
</comment>
<dbReference type="GO" id="GO:0005840">
    <property type="term" value="C:ribosome"/>
    <property type="evidence" value="ECO:0007669"/>
    <property type="project" value="UniProtKB-KW"/>
</dbReference>
<dbReference type="GO" id="GO:0005829">
    <property type="term" value="C:cytosol"/>
    <property type="evidence" value="ECO:0007669"/>
    <property type="project" value="TreeGrafter"/>
</dbReference>
<dbReference type="PROSITE" id="PS50053">
    <property type="entry name" value="UBIQUITIN_2"/>
    <property type="match status" value="1"/>
</dbReference>
<organism evidence="2 3">
    <name type="scientific">Anaeramoeba ignava</name>
    <name type="common">Anaerobic marine amoeba</name>
    <dbReference type="NCBI Taxonomy" id="1746090"/>
    <lineage>
        <taxon>Eukaryota</taxon>
        <taxon>Metamonada</taxon>
        <taxon>Anaeramoebidae</taxon>
        <taxon>Anaeramoeba</taxon>
    </lineage>
</organism>
<dbReference type="EMBL" id="JAPDFW010000107">
    <property type="protein sequence ID" value="KAJ5069230.1"/>
    <property type="molecule type" value="Genomic_DNA"/>
</dbReference>
<feature type="domain" description="Ubiquitin-like" evidence="1">
    <location>
        <begin position="3"/>
        <end position="79"/>
    </location>
</feature>
<gene>
    <name evidence="2" type="ORF">M0811_11848</name>
</gene>
<keyword evidence="2" id="KW-0687">Ribonucleoprotein</keyword>
<evidence type="ECO:0000313" key="2">
    <source>
        <dbReference type="EMBL" id="KAJ5069230.1"/>
    </source>
</evidence>
<evidence type="ECO:0000259" key="1">
    <source>
        <dbReference type="PROSITE" id="PS50053"/>
    </source>
</evidence>
<dbReference type="Gene3D" id="3.10.20.90">
    <property type="entry name" value="Phosphatidylinositol 3-kinase Catalytic Subunit, Chain A, domain 1"/>
    <property type="match status" value="1"/>
</dbReference>
<accession>A0A9Q0LDE6</accession>
<dbReference type="GO" id="GO:0070628">
    <property type="term" value="F:proteasome binding"/>
    <property type="evidence" value="ECO:0007669"/>
    <property type="project" value="TreeGrafter"/>
</dbReference>
<dbReference type="GO" id="GO:0005654">
    <property type="term" value="C:nucleoplasm"/>
    <property type="evidence" value="ECO:0007669"/>
    <property type="project" value="TreeGrafter"/>
</dbReference>
<reference evidence="2" key="1">
    <citation type="submission" date="2022-10" db="EMBL/GenBank/DDBJ databases">
        <title>Novel sulphate-reducing endosymbionts in the free-living metamonad Anaeramoeba.</title>
        <authorList>
            <person name="Jerlstrom-Hultqvist J."/>
            <person name="Cepicka I."/>
            <person name="Gallot-Lavallee L."/>
            <person name="Salas-Leiva D."/>
            <person name="Curtis B.A."/>
            <person name="Zahonova K."/>
            <person name="Pipaliya S."/>
            <person name="Dacks J."/>
            <person name="Roger A.J."/>
        </authorList>
    </citation>
    <scope>NUCLEOTIDE SEQUENCE</scope>
    <source>
        <strain evidence="2">BMAN</strain>
    </source>
</reference>
<dbReference type="PANTHER" id="PTHR10621:SF0">
    <property type="entry name" value="UV EXCISION REPAIR PROTEIN RAD23"/>
    <property type="match status" value="1"/>
</dbReference>
<dbReference type="InterPro" id="IPR029071">
    <property type="entry name" value="Ubiquitin-like_domsf"/>
</dbReference>
<evidence type="ECO:0000313" key="3">
    <source>
        <dbReference type="Proteomes" id="UP001149090"/>
    </source>
</evidence>
<sequence length="606" mass="69941">MKILLLIELKNQNNPISIKISSSKTISELKTCIESKTKIPKDQIILKFQKNLLNDDQKLNNLGLKNHSRIILEIKNKNANETIFPSQQLLSDFSSGLSKTETILQIFQHRYSTSTQRNENADIESEPIFSQSINGSNELIRFSQILNQVSQNLSIFFEVIQSTKNILQENQTRDSLIPQINVIHQYANPLKHLSVLFFHISRHFSILSFLPEQENDLESNIQNENPQNNQQIQNLTSHFNLLPNYQHLIFPMHRFAGQSQPQGSLRIFNMSNNSENIIPLIIRNSTPNIIPIHIPNTGNRVANSISNSISNSNSNSNIHSNQMETEPNALPFLQTQRIFTNIINPEILNSLFPLQMLPQLLEFISGFSQPQNNEQDNSVSFHIPQFNLFNAITQRMGIFLESSNGFILDILNQVNQKINTKSEAQLRLKKGRQHSFWDLVFNLLIENLTEFDFLELASGSFRSLQKIVRQLSRFVKTDILQNNFTDENVDDVTEKIVTENYPIFSIDPPKNIQYKTKGHINYICLFSGFFYRITQRMLGILCKFEEEEKETKRLVDEISNLVTSISLDLLILLEDSFIGREISFLSLFEDRNLSKNLNTFPFSFFI</sequence>
<dbReference type="Pfam" id="PF00240">
    <property type="entry name" value="ubiquitin"/>
    <property type="match status" value="1"/>
</dbReference>
<keyword evidence="2" id="KW-0689">Ribosomal protein</keyword>
<keyword evidence="3" id="KW-1185">Reference proteome</keyword>
<protein>
    <submittedName>
        <fullName evidence="2">UBIQUITIN-60S ribosomal protein L40-2</fullName>
    </submittedName>
</protein>
<proteinExistence type="predicted"/>
<dbReference type="SMART" id="SM00213">
    <property type="entry name" value="UBQ"/>
    <property type="match status" value="1"/>
</dbReference>
<name>A0A9Q0LDE6_ANAIG</name>
<dbReference type="GO" id="GO:0043161">
    <property type="term" value="P:proteasome-mediated ubiquitin-dependent protein catabolic process"/>
    <property type="evidence" value="ECO:0007669"/>
    <property type="project" value="TreeGrafter"/>
</dbReference>
<dbReference type="InterPro" id="IPR000626">
    <property type="entry name" value="Ubiquitin-like_dom"/>
</dbReference>
<dbReference type="PANTHER" id="PTHR10621">
    <property type="entry name" value="UV EXCISION REPAIR PROTEIN RAD23"/>
    <property type="match status" value="1"/>
</dbReference>
<dbReference type="GO" id="GO:0043130">
    <property type="term" value="F:ubiquitin binding"/>
    <property type="evidence" value="ECO:0007669"/>
    <property type="project" value="TreeGrafter"/>
</dbReference>
<dbReference type="CDD" id="cd17039">
    <property type="entry name" value="Ubl_ubiquitin_like"/>
    <property type="match status" value="1"/>
</dbReference>
<dbReference type="SUPFAM" id="SSF54236">
    <property type="entry name" value="Ubiquitin-like"/>
    <property type="match status" value="1"/>
</dbReference>